<feature type="coiled-coil region" evidence="2">
    <location>
        <begin position="175"/>
        <end position="209"/>
    </location>
</feature>
<dbReference type="Gene3D" id="1.10.287.470">
    <property type="entry name" value="Helix hairpin bin"/>
    <property type="match status" value="1"/>
</dbReference>
<dbReference type="Pfam" id="PF25989">
    <property type="entry name" value="YknX_C"/>
    <property type="match status" value="1"/>
</dbReference>
<protein>
    <submittedName>
        <fullName evidence="7">Hemolysin D</fullName>
    </submittedName>
</protein>
<reference evidence="7" key="2">
    <citation type="submission" date="2020-09" db="EMBL/GenBank/DDBJ databases">
        <authorList>
            <person name="Sun Q."/>
            <person name="Kim S."/>
        </authorList>
    </citation>
    <scope>NUCLEOTIDE SEQUENCE</scope>
    <source>
        <strain evidence="7">KCTC 23714</strain>
    </source>
</reference>
<dbReference type="NCBIfam" id="TIGR01730">
    <property type="entry name" value="RND_mfp"/>
    <property type="match status" value="1"/>
</dbReference>
<dbReference type="PANTHER" id="PTHR30469">
    <property type="entry name" value="MULTIDRUG RESISTANCE PROTEIN MDTA"/>
    <property type="match status" value="1"/>
</dbReference>
<reference evidence="7" key="1">
    <citation type="journal article" date="2014" name="Int. J. Syst. Evol. Microbiol.">
        <title>Complete genome sequence of Corynebacterium casei LMG S-19264T (=DSM 44701T), isolated from a smear-ripened cheese.</title>
        <authorList>
            <consortium name="US DOE Joint Genome Institute (JGI-PGF)"/>
            <person name="Walter F."/>
            <person name="Albersmeier A."/>
            <person name="Kalinowski J."/>
            <person name="Ruckert C."/>
        </authorList>
    </citation>
    <scope>NUCLEOTIDE SEQUENCE</scope>
    <source>
        <strain evidence="7">KCTC 23714</strain>
    </source>
</reference>
<evidence type="ECO:0000259" key="5">
    <source>
        <dbReference type="Pfam" id="PF25954"/>
    </source>
</evidence>
<feature type="domain" description="Multidrug resistance protein MdtA-like barrel-sandwich hybrid" evidence="4">
    <location>
        <begin position="68"/>
        <end position="234"/>
    </location>
</feature>
<comment type="similarity">
    <text evidence="1">Belongs to the membrane fusion protein (MFP) (TC 8.A.1) family.</text>
</comment>
<dbReference type="Gene3D" id="2.40.50.100">
    <property type="match status" value="1"/>
</dbReference>
<comment type="caution">
    <text evidence="7">The sequence shown here is derived from an EMBL/GenBank/DDBJ whole genome shotgun (WGS) entry which is preliminary data.</text>
</comment>
<dbReference type="Gene3D" id="2.40.30.170">
    <property type="match status" value="1"/>
</dbReference>
<dbReference type="InterPro" id="IPR058625">
    <property type="entry name" value="MdtA-like_BSH"/>
</dbReference>
<dbReference type="InterPro" id="IPR058637">
    <property type="entry name" value="YknX-like_C"/>
</dbReference>
<keyword evidence="2" id="KW-0175">Coiled coil</keyword>
<evidence type="ECO:0000313" key="8">
    <source>
        <dbReference type="Proteomes" id="UP000628984"/>
    </source>
</evidence>
<dbReference type="Gene3D" id="2.40.420.20">
    <property type="match status" value="1"/>
</dbReference>
<name>A0A918IPP0_9RHOB</name>
<dbReference type="Pfam" id="PF25917">
    <property type="entry name" value="BSH_RND"/>
    <property type="match status" value="1"/>
</dbReference>
<dbReference type="InterPro" id="IPR058792">
    <property type="entry name" value="Beta-barrel_RND_2"/>
</dbReference>
<organism evidence="7 8">
    <name type="scientific">Gemmobacter lanyuensis</name>
    <dbReference type="NCBI Taxonomy" id="1054497"/>
    <lineage>
        <taxon>Bacteria</taxon>
        <taxon>Pseudomonadati</taxon>
        <taxon>Pseudomonadota</taxon>
        <taxon>Alphaproteobacteria</taxon>
        <taxon>Rhodobacterales</taxon>
        <taxon>Paracoccaceae</taxon>
        <taxon>Gemmobacter</taxon>
    </lineage>
</organism>
<keyword evidence="3" id="KW-0732">Signal</keyword>
<accession>A0A918IPP0</accession>
<evidence type="ECO:0000313" key="7">
    <source>
        <dbReference type="EMBL" id="GGW24750.1"/>
    </source>
</evidence>
<dbReference type="EMBL" id="BMYQ01000002">
    <property type="protein sequence ID" value="GGW24750.1"/>
    <property type="molecule type" value="Genomic_DNA"/>
</dbReference>
<dbReference type="GO" id="GO:0015562">
    <property type="term" value="F:efflux transmembrane transporter activity"/>
    <property type="evidence" value="ECO:0007669"/>
    <property type="project" value="TreeGrafter"/>
</dbReference>
<feature type="domain" description="YknX-like C-terminal permuted SH3-like" evidence="6">
    <location>
        <begin position="322"/>
        <end position="388"/>
    </location>
</feature>
<dbReference type="Pfam" id="PF25954">
    <property type="entry name" value="Beta-barrel_RND_2"/>
    <property type="match status" value="1"/>
</dbReference>
<dbReference type="SUPFAM" id="SSF111369">
    <property type="entry name" value="HlyD-like secretion proteins"/>
    <property type="match status" value="1"/>
</dbReference>
<evidence type="ECO:0000259" key="4">
    <source>
        <dbReference type="Pfam" id="PF25917"/>
    </source>
</evidence>
<dbReference type="PANTHER" id="PTHR30469:SF15">
    <property type="entry name" value="HLYD FAMILY OF SECRETION PROTEINS"/>
    <property type="match status" value="1"/>
</dbReference>
<keyword evidence="8" id="KW-1185">Reference proteome</keyword>
<gene>
    <name evidence="7" type="ORF">GCM10011452_10100</name>
</gene>
<evidence type="ECO:0000256" key="3">
    <source>
        <dbReference type="SAM" id="SignalP"/>
    </source>
</evidence>
<dbReference type="GO" id="GO:1990281">
    <property type="term" value="C:efflux pump complex"/>
    <property type="evidence" value="ECO:0007669"/>
    <property type="project" value="TreeGrafter"/>
</dbReference>
<sequence length="395" mass="40522">MKKMRKFNFALAVALAGAPGFAWAEAAAPTAEQPAVQEALPAISVSQVTRQMLKDRVIAGGLVGAVEEVLVQPLVEGQPIETLEADVGDYVEAGQVLARLSTSTLELQRSQLKAALAAARASVAQAEAGVLETRASADEAQRVADRTRALNKSGNASQAALDQALAAATAAAARATASQQTLESAQAQVESAEAQLANVELNLTRTKVVAPVAGEVLARNAQVGAVASAAGQAMFTLMKDGALEVKAEIAESDLVKLQQGMSATIRTVGMAEPLRGTVRLVEPGVNTSTRLGTARITVDNARVVRAGMYADAEILAAERETLAVPVTAVGASAQGASVMKVTNGVVSQVQVETGIRDGGLVEIRSGLAEGDQVVTKAGAFVRDGDRVNAVLAGTQ</sequence>
<evidence type="ECO:0000256" key="2">
    <source>
        <dbReference type="SAM" id="Coils"/>
    </source>
</evidence>
<feature type="domain" description="CusB-like beta-barrel" evidence="5">
    <location>
        <begin position="245"/>
        <end position="314"/>
    </location>
</feature>
<dbReference type="Proteomes" id="UP000628984">
    <property type="component" value="Unassembled WGS sequence"/>
</dbReference>
<dbReference type="InterPro" id="IPR006143">
    <property type="entry name" value="RND_pump_MFP"/>
</dbReference>
<feature type="chain" id="PRO_5037989521" evidence="3">
    <location>
        <begin position="25"/>
        <end position="395"/>
    </location>
</feature>
<proteinExistence type="inferred from homology"/>
<evidence type="ECO:0000256" key="1">
    <source>
        <dbReference type="ARBA" id="ARBA00009477"/>
    </source>
</evidence>
<evidence type="ECO:0000259" key="6">
    <source>
        <dbReference type="Pfam" id="PF25989"/>
    </source>
</evidence>
<dbReference type="AlphaFoldDB" id="A0A918IPP0"/>
<feature type="signal peptide" evidence="3">
    <location>
        <begin position="1"/>
        <end position="24"/>
    </location>
</feature>